<dbReference type="PROSITE" id="PS51257">
    <property type="entry name" value="PROKAR_LIPOPROTEIN"/>
    <property type="match status" value="1"/>
</dbReference>
<dbReference type="PANTHER" id="PTHR44227">
    <property type="match status" value="1"/>
</dbReference>
<dbReference type="InterPro" id="IPR019734">
    <property type="entry name" value="TPR_rpt"/>
</dbReference>
<dbReference type="Proteomes" id="UP000238220">
    <property type="component" value="Unassembled WGS sequence"/>
</dbReference>
<dbReference type="InterPro" id="IPR011990">
    <property type="entry name" value="TPR-like_helical_dom_sf"/>
</dbReference>
<feature type="repeat" description="TPR" evidence="3">
    <location>
        <begin position="29"/>
        <end position="62"/>
    </location>
</feature>
<evidence type="ECO:0000256" key="3">
    <source>
        <dbReference type="PROSITE-ProRule" id="PRU00339"/>
    </source>
</evidence>
<gene>
    <name evidence="5" type="ORF">C3942_01620</name>
</gene>
<dbReference type="PANTHER" id="PTHR44227:SF3">
    <property type="entry name" value="PROTEIN O-MANNOSYL-TRANSFERASE TMTC4"/>
    <property type="match status" value="1"/>
</dbReference>
<comment type="caution">
    <text evidence="5">The sequence shown here is derived from an EMBL/GenBank/DDBJ whole genome shotgun (WGS) entry which is preliminary data.</text>
</comment>
<dbReference type="AlphaFoldDB" id="A0A2S5TLI0"/>
<feature type="signal peptide" evidence="4">
    <location>
        <begin position="1"/>
        <end position="19"/>
    </location>
</feature>
<keyword evidence="2 3" id="KW-0802">TPR repeat</keyword>
<sequence>MRLLAAAFCALLLAACASGGPKGNKQEAARINTQLGIDYARNGQLQLAEEKLQRALEQDSSNALTYAALAFVYQQRGEAAPAERNYRRSLSLNPDDSQVRNNFGAFLCGRGKNAEGVEYFLQAVRDRRYTTPEVAWTNAGVCFRTQDPDKAEGYLREALRINPGFPDALSQMIALCVQKQDYLRARAFVQRYEQSGAPASPQVLWQAAQAEGALGDWDAARKYQIRLKREFPDSEEAAMMLKTYQTDER</sequence>
<keyword evidence="1" id="KW-0677">Repeat</keyword>
<evidence type="ECO:0000256" key="1">
    <source>
        <dbReference type="ARBA" id="ARBA00022737"/>
    </source>
</evidence>
<feature type="repeat" description="TPR" evidence="3">
    <location>
        <begin position="63"/>
        <end position="96"/>
    </location>
</feature>
<dbReference type="InterPro" id="IPR052346">
    <property type="entry name" value="O-mannosyl-transferase_TMTC"/>
</dbReference>
<protein>
    <submittedName>
        <fullName evidence="5">Type IV pilus biogenesis/stability protein PilW</fullName>
    </submittedName>
</protein>
<evidence type="ECO:0000256" key="4">
    <source>
        <dbReference type="SAM" id="SignalP"/>
    </source>
</evidence>
<dbReference type="InterPro" id="IPR013360">
    <property type="entry name" value="Pilus_4_PilW"/>
</dbReference>
<proteinExistence type="predicted"/>
<keyword evidence="6" id="KW-1185">Reference proteome</keyword>
<dbReference type="Gene3D" id="1.25.40.10">
    <property type="entry name" value="Tetratricopeptide repeat domain"/>
    <property type="match status" value="1"/>
</dbReference>
<dbReference type="RefSeq" id="WP_104228584.1">
    <property type="nucleotide sequence ID" value="NZ_PSNW01000001.1"/>
</dbReference>
<organism evidence="5 6">
    <name type="scientific">Solimonas fluminis</name>
    <dbReference type="NCBI Taxonomy" id="2086571"/>
    <lineage>
        <taxon>Bacteria</taxon>
        <taxon>Pseudomonadati</taxon>
        <taxon>Pseudomonadota</taxon>
        <taxon>Gammaproteobacteria</taxon>
        <taxon>Nevskiales</taxon>
        <taxon>Nevskiaceae</taxon>
        <taxon>Solimonas</taxon>
    </lineage>
</organism>
<dbReference type="Pfam" id="PF13429">
    <property type="entry name" value="TPR_15"/>
    <property type="match status" value="1"/>
</dbReference>
<name>A0A2S5TLI0_9GAMM</name>
<evidence type="ECO:0000256" key="2">
    <source>
        <dbReference type="ARBA" id="ARBA00022803"/>
    </source>
</evidence>
<dbReference type="SMART" id="SM00028">
    <property type="entry name" value="TPR"/>
    <property type="match status" value="3"/>
</dbReference>
<evidence type="ECO:0000313" key="6">
    <source>
        <dbReference type="Proteomes" id="UP000238220"/>
    </source>
</evidence>
<dbReference type="NCBIfam" id="TIGR02521">
    <property type="entry name" value="type_IV_pilW"/>
    <property type="match status" value="1"/>
</dbReference>
<dbReference type="EMBL" id="PSNW01000001">
    <property type="protein sequence ID" value="PPE75618.1"/>
    <property type="molecule type" value="Genomic_DNA"/>
</dbReference>
<accession>A0A2S5TLI0</accession>
<dbReference type="OrthoDB" id="129043at2"/>
<keyword evidence="4" id="KW-0732">Signal</keyword>
<reference evidence="5 6" key="1">
    <citation type="submission" date="2018-02" db="EMBL/GenBank/DDBJ databases">
        <title>Genome sequencing of Solimonas sp. HR-BB.</title>
        <authorList>
            <person name="Lee Y."/>
            <person name="Jeon C.O."/>
        </authorList>
    </citation>
    <scope>NUCLEOTIDE SEQUENCE [LARGE SCALE GENOMIC DNA]</scope>
    <source>
        <strain evidence="5 6">HR-BB</strain>
    </source>
</reference>
<evidence type="ECO:0000313" key="5">
    <source>
        <dbReference type="EMBL" id="PPE75618.1"/>
    </source>
</evidence>
<dbReference type="SUPFAM" id="SSF48452">
    <property type="entry name" value="TPR-like"/>
    <property type="match status" value="1"/>
</dbReference>
<feature type="chain" id="PRO_5015766609" evidence="4">
    <location>
        <begin position="20"/>
        <end position="249"/>
    </location>
</feature>
<dbReference type="PROSITE" id="PS50005">
    <property type="entry name" value="TPR"/>
    <property type="match status" value="2"/>
</dbReference>